<proteinExistence type="predicted"/>
<dbReference type="EMBL" id="CAJVQC010157126">
    <property type="protein sequence ID" value="CAG8847680.1"/>
    <property type="molecule type" value="Genomic_DNA"/>
</dbReference>
<evidence type="ECO:0000313" key="2">
    <source>
        <dbReference type="Proteomes" id="UP000789920"/>
    </source>
</evidence>
<comment type="caution">
    <text evidence="1">The sequence shown here is derived from an EMBL/GenBank/DDBJ whole genome shotgun (WGS) entry which is preliminary data.</text>
</comment>
<name>A0ACA9SU15_9GLOM</name>
<feature type="non-terminal residue" evidence="1">
    <location>
        <position position="1"/>
    </location>
</feature>
<organism evidence="1 2">
    <name type="scientific">Racocetra persica</name>
    <dbReference type="NCBI Taxonomy" id="160502"/>
    <lineage>
        <taxon>Eukaryota</taxon>
        <taxon>Fungi</taxon>
        <taxon>Fungi incertae sedis</taxon>
        <taxon>Mucoromycota</taxon>
        <taxon>Glomeromycotina</taxon>
        <taxon>Glomeromycetes</taxon>
        <taxon>Diversisporales</taxon>
        <taxon>Gigasporaceae</taxon>
        <taxon>Racocetra</taxon>
    </lineage>
</organism>
<gene>
    <name evidence="1" type="ORF">RPERSI_LOCUS34748</name>
</gene>
<reference evidence="1" key="1">
    <citation type="submission" date="2021-06" db="EMBL/GenBank/DDBJ databases">
        <authorList>
            <person name="Kallberg Y."/>
            <person name="Tangrot J."/>
            <person name="Rosling A."/>
        </authorList>
    </citation>
    <scope>NUCLEOTIDE SEQUENCE</scope>
    <source>
        <strain evidence="1">MA461A</strain>
    </source>
</reference>
<dbReference type="Proteomes" id="UP000789920">
    <property type="component" value="Unassembled WGS sequence"/>
</dbReference>
<sequence>MSTQLQDKFENEFEHELLFPYLDDELFPYSYPDESNQSEQSCPDESSSQTESQNT</sequence>
<accession>A0ACA9SU15</accession>
<protein>
    <submittedName>
        <fullName evidence="1">3904_t:CDS:1</fullName>
    </submittedName>
</protein>
<feature type="non-terminal residue" evidence="1">
    <location>
        <position position="55"/>
    </location>
</feature>
<keyword evidence="2" id="KW-1185">Reference proteome</keyword>
<evidence type="ECO:0000313" key="1">
    <source>
        <dbReference type="EMBL" id="CAG8847680.1"/>
    </source>
</evidence>